<keyword evidence="3" id="KW-1185">Reference proteome</keyword>
<evidence type="ECO:0000313" key="3">
    <source>
        <dbReference type="Proteomes" id="UP000230002"/>
    </source>
</evidence>
<comment type="caution">
    <text evidence="2">The sequence shown here is derived from an EMBL/GenBank/DDBJ whole genome shotgun (WGS) entry which is preliminary data.</text>
</comment>
<dbReference type="Proteomes" id="UP000230002">
    <property type="component" value="Unassembled WGS sequence"/>
</dbReference>
<gene>
    <name evidence="2" type="ORF">GSI_09463</name>
</gene>
<evidence type="ECO:0000313" key="2">
    <source>
        <dbReference type="EMBL" id="PIL29411.1"/>
    </source>
</evidence>
<sequence length="275" mass="29439">MVYCCTIVETRCASPPPTAPTSYCGASASSYCVRVKSEERDNSPELLTAHSSGGHTADEEDGADVIEALMSRIAELEDLCESQGEEIGELWAVVEAHMRNDAISRLPLTPLRETGSVSSADTFGRGKGKARVHREHPPSSPALRSVSSVSSVSSISTSPPPSSRAGTPSVSRTVSRADHVSRSTRMLVAGTPQTPRHRRTSGEGGIFHAGYYTDHAVAHYGLPLETFDTLLSVQRQYPSATWGLGILNNVQNLEPHEAEAITAAMRQDLGLVDVE</sequence>
<dbReference type="AlphaFoldDB" id="A0A2G8S6M3"/>
<protein>
    <submittedName>
        <fullName evidence="2">Uncharacterized protein</fullName>
    </submittedName>
</protein>
<feature type="region of interest" description="Disordered" evidence="1">
    <location>
        <begin position="113"/>
        <end position="200"/>
    </location>
</feature>
<evidence type="ECO:0000256" key="1">
    <source>
        <dbReference type="SAM" id="MobiDB-lite"/>
    </source>
</evidence>
<accession>A0A2G8S6M3</accession>
<feature type="compositionally biased region" description="Low complexity" evidence="1">
    <location>
        <begin position="141"/>
        <end position="157"/>
    </location>
</feature>
<name>A0A2G8S6M3_9APHY</name>
<dbReference type="EMBL" id="AYKW01000023">
    <property type="protein sequence ID" value="PIL29411.1"/>
    <property type="molecule type" value="Genomic_DNA"/>
</dbReference>
<feature type="compositionally biased region" description="Polar residues" evidence="1">
    <location>
        <begin position="164"/>
        <end position="174"/>
    </location>
</feature>
<organism evidence="2 3">
    <name type="scientific">Ganoderma sinense ZZ0214-1</name>
    <dbReference type="NCBI Taxonomy" id="1077348"/>
    <lineage>
        <taxon>Eukaryota</taxon>
        <taxon>Fungi</taxon>
        <taxon>Dikarya</taxon>
        <taxon>Basidiomycota</taxon>
        <taxon>Agaricomycotina</taxon>
        <taxon>Agaricomycetes</taxon>
        <taxon>Polyporales</taxon>
        <taxon>Polyporaceae</taxon>
        <taxon>Ganoderma</taxon>
    </lineage>
</organism>
<reference evidence="2 3" key="1">
    <citation type="journal article" date="2015" name="Sci. Rep.">
        <title>Chromosome-level genome map provides insights into diverse defense mechanisms in the medicinal fungus Ganoderma sinense.</title>
        <authorList>
            <person name="Zhu Y."/>
            <person name="Xu J."/>
            <person name="Sun C."/>
            <person name="Zhou S."/>
            <person name="Xu H."/>
            <person name="Nelson D.R."/>
            <person name="Qian J."/>
            <person name="Song J."/>
            <person name="Luo H."/>
            <person name="Xiang L."/>
            <person name="Li Y."/>
            <person name="Xu Z."/>
            <person name="Ji A."/>
            <person name="Wang L."/>
            <person name="Lu S."/>
            <person name="Hayward A."/>
            <person name="Sun W."/>
            <person name="Li X."/>
            <person name="Schwartz D.C."/>
            <person name="Wang Y."/>
            <person name="Chen S."/>
        </authorList>
    </citation>
    <scope>NUCLEOTIDE SEQUENCE [LARGE SCALE GENOMIC DNA]</scope>
    <source>
        <strain evidence="2 3">ZZ0214-1</strain>
    </source>
</reference>
<proteinExistence type="predicted"/>